<dbReference type="AlphaFoldDB" id="E1QLF5"/>
<dbReference type="EMBL" id="CP002085">
    <property type="protein sequence ID" value="ADK86390.1"/>
    <property type="molecule type" value="Genomic_DNA"/>
</dbReference>
<keyword evidence="3" id="KW-0479">Metal-binding</keyword>
<dbReference type="PANTHER" id="PTHR43288">
    <property type="entry name" value="BIOTIN SYNTHASE-RELATED PROTEIN, RADICAL SAM SUPERFAMILY"/>
    <property type="match status" value="1"/>
</dbReference>
<dbReference type="InterPro" id="IPR007197">
    <property type="entry name" value="rSAM"/>
</dbReference>
<reference evidence="7 8" key="1">
    <citation type="journal article" date="2010" name="Stand. Genomic Sci.">
        <title>Complete genome sequence of Desulfarculus baarsii type strain (2st14).</title>
        <authorList>
            <person name="Sun H."/>
            <person name="Spring S."/>
            <person name="Lapidus A."/>
            <person name="Davenport K."/>
            <person name="Del Rio T.G."/>
            <person name="Tice H."/>
            <person name="Nolan M."/>
            <person name="Copeland A."/>
            <person name="Cheng J.F."/>
            <person name="Lucas S."/>
            <person name="Tapia R."/>
            <person name="Goodwin L."/>
            <person name="Pitluck S."/>
            <person name="Ivanova N."/>
            <person name="Pagani I."/>
            <person name="Mavromatis K."/>
            <person name="Ovchinnikova G."/>
            <person name="Pati A."/>
            <person name="Chen A."/>
            <person name="Palaniappan K."/>
            <person name="Hauser L."/>
            <person name="Chang Y.J."/>
            <person name="Jeffries C.D."/>
            <person name="Detter J.C."/>
            <person name="Han C."/>
            <person name="Rohde M."/>
            <person name="Brambilla E."/>
            <person name="Goker M."/>
            <person name="Woyke T."/>
            <person name="Bristow J."/>
            <person name="Eisen J.A."/>
            <person name="Markowitz V."/>
            <person name="Hugenholtz P."/>
            <person name="Kyrpides N.C."/>
            <person name="Klenk H.P."/>
            <person name="Land M."/>
        </authorList>
    </citation>
    <scope>NUCLEOTIDE SEQUENCE [LARGE SCALE GENOMIC DNA]</scope>
    <source>
        <strain evidence="8">ATCC 33931 / DSM 2075 / LMG 7858 / VKM B-1802 / 2st14</strain>
    </source>
</reference>
<keyword evidence="4" id="KW-0408">Iron</keyword>
<accession>E1QLF5</accession>
<dbReference type="SMART" id="SM00729">
    <property type="entry name" value="Elp3"/>
    <property type="match status" value="1"/>
</dbReference>
<dbReference type="GO" id="GO:0003824">
    <property type="term" value="F:catalytic activity"/>
    <property type="evidence" value="ECO:0007669"/>
    <property type="project" value="InterPro"/>
</dbReference>
<dbReference type="Gene3D" id="3.20.20.70">
    <property type="entry name" value="Aldolase class I"/>
    <property type="match status" value="1"/>
</dbReference>
<evidence type="ECO:0000256" key="1">
    <source>
        <dbReference type="ARBA" id="ARBA00001966"/>
    </source>
</evidence>
<organism evidence="7 8">
    <name type="scientific">Desulfarculus baarsii (strain ATCC 33931 / DSM 2075 / LMG 7858 / VKM B-1802 / 2st14)</name>
    <dbReference type="NCBI Taxonomy" id="644282"/>
    <lineage>
        <taxon>Bacteria</taxon>
        <taxon>Pseudomonadati</taxon>
        <taxon>Thermodesulfobacteriota</taxon>
        <taxon>Desulfarculia</taxon>
        <taxon>Desulfarculales</taxon>
        <taxon>Desulfarculaceae</taxon>
        <taxon>Desulfarculus</taxon>
    </lineage>
</organism>
<dbReference type="InterPro" id="IPR058240">
    <property type="entry name" value="rSAM_sf"/>
</dbReference>
<dbReference type="PANTHER" id="PTHR43288:SF2">
    <property type="entry name" value="RADICAL SAM CORE DOMAIN-CONTAINING PROTEIN"/>
    <property type="match status" value="1"/>
</dbReference>
<keyword evidence="8" id="KW-1185">Reference proteome</keyword>
<dbReference type="SUPFAM" id="SSF102114">
    <property type="entry name" value="Radical SAM enzymes"/>
    <property type="match status" value="1"/>
</dbReference>
<evidence type="ECO:0000313" key="7">
    <source>
        <dbReference type="EMBL" id="ADK86390.1"/>
    </source>
</evidence>
<evidence type="ECO:0000256" key="3">
    <source>
        <dbReference type="ARBA" id="ARBA00022723"/>
    </source>
</evidence>
<keyword evidence="5" id="KW-0411">Iron-sulfur</keyword>
<dbReference type="Proteomes" id="UP000009047">
    <property type="component" value="Chromosome"/>
</dbReference>
<dbReference type="HOGENOM" id="CLU_067819_1_0_7"/>
<evidence type="ECO:0000313" key="8">
    <source>
        <dbReference type="Proteomes" id="UP000009047"/>
    </source>
</evidence>
<gene>
    <name evidence="7" type="ordered locus">Deba_3037</name>
</gene>
<dbReference type="PROSITE" id="PS51918">
    <property type="entry name" value="RADICAL_SAM"/>
    <property type="match status" value="1"/>
</dbReference>
<dbReference type="SFLD" id="SFLDS00029">
    <property type="entry name" value="Radical_SAM"/>
    <property type="match status" value="1"/>
</dbReference>
<dbReference type="Pfam" id="PF04055">
    <property type="entry name" value="Radical_SAM"/>
    <property type="match status" value="1"/>
</dbReference>
<proteinExistence type="predicted"/>
<dbReference type="KEGG" id="dbr:Deba_3037"/>
<dbReference type="STRING" id="644282.Deba_3037"/>
<keyword evidence="2" id="KW-0949">S-adenosyl-L-methionine</keyword>
<dbReference type="OrthoDB" id="5420460at2"/>
<dbReference type="GO" id="GO:0046872">
    <property type="term" value="F:metal ion binding"/>
    <property type="evidence" value="ECO:0007669"/>
    <property type="project" value="UniProtKB-KW"/>
</dbReference>
<evidence type="ECO:0000259" key="6">
    <source>
        <dbReference type="PROSITE" id="PS51918"/>
    </source>
</evidence>
<dbReference type="GO" id="GO:0051536">
    <property type="term" value="F:iron-sulfur cluster binding"/>
    <property type="evidence" value="ECO:0007669"/>
    <property type="project" value="UniProtKB-KW"/>
</dbReference>
<evidence type="ECO:0000256" key="4">
    <source>
        <dbReference type="ARBA" id="ARBA00023004"/>
    </source>
</evidence>
<evidence type="ECO:0000256" key="5">
    <source>
        <dbReference type="ARBA" id="ARBA00023014"/>
    </source>
</evidence>
<dbReference type="InterPro" id="IPR006638">
    <property type="entry name" value="Elp3/MiaA/NifB-like_rSAM"/>
</dbReference>
<evidence type="ECO:0000256" key="2">
    <source>
        <dbReference type="ARBA" id="ARBA00022691"/>
    </source>
</evidence>
<dbReference type="RefSeq" id="WP_013259827.1">
    <property type="nucleotide sequence ID" value="NC_014365.1"/>
</dbReference>
<sequence length="309" mass="31529">MSQAAGAELGLFVPGMIVYDGRRGRFPALSLGGGACRLMCPHCQGRMLAGMTAANDPRALVDQAKAAKAAGAPGLLISGGCDQNGRLPWERFAGALARIKDETGLYLAVHAGFADEGQARLLAASGVDLAMIDLIGDDAVARRIYGLSGVDRVEQSLQALAGAGLNLAPHVVVGLDHGRLAGEERAVAMAVASGARVLVLLALRPLAGTPMAGVSPPPPAAVARLIGLARGLAPELVINLGCGRPRGPHAAELERLAILAGVDNIAAPSLATARLALELGRRPVWRDICCAASPSLCVGAPGERPWPAT</sequence>
<dbReference type="SFLD" id="SFLDG01113">
    <property type="entry name" value="Uncharacterised_Radical_SAM_Su"/>
    <property type="match status" value="1"/>
</dbReference>
<protein>
    <submittedName>
        <fullName evidence="7">Radical SAM domain protein</fullName>
    </submittedName>
</protein>
<comment type="cofactor">
    <cofactor evidence="1">
        <name>[4Fe-4S] cluster</name>
        <dbReference type="ChEBI" id="CHEBI:49883"/>
    </cofactor>
</comment>
<feature type="domain" description="Radical SAM core" evidence="6">
    <location>
        <begin position="19"/>
        <end position="245"/>
    </location>
</feature>
<name>E1QLF5_DESB2</name>
<dbReference type="InterPro" id="IPR013785">
    <property type="entry name" value="Aldolase_TIM"/>
</dbReference>
<dbReference type="eggNOG" id="COG1856">
    <property type="taxonomic scope" value="Bacteria"/>
</dbReference>